<dbReference type="AlphaFoldDB" id="A0A2D1UBK6"/>
<dbReference type="SUPFAM" id="SSF52172">
    <property type="entry name" value="CheY-like"/>
    <property type="match status" value="1"/>
</dbReference>
<reference evidence="4 5" key="1">
    <citation type="submission" date="2017-10" db="EMBL/GenBank/DDBJ databases">
        <title>Whole genome of Pedobacter ginsengisoli T01R-27 isolated from tomato rhizosphere.</title>
        <authorList>
            <person name="Weon H.-Y."/>
            <person name="Lee S.A."/>
            <person name="Sang M.K."/>
            <person name="Song J."/>
        </authorList>
    </citation>
    <scope>NUCLEOTIDE SEQUENCE [LARGE SCALE GENOMIC DNA]</scope>
    <source>
        <strain evidence="4 5">T01R-27</strain>
    </source>
</reference>
<dbReference type="EMBL" id="CP024091">
    <property type="protein sequence ID" value="ATP59012.1"/>
    <property type="molecule type" value="Genomic_DNA"/>
</dbReference>
<dbReference type="InterPro" id="IPR001789">
    <property type="entry name" value="Sig_transdc_resp-reg_receiver"/>
</dbReference>
<keyword evidence="4" id="KW-0238">DNA-binding</keyword>
<dbReference type="KEGG" id="pgs:CPT03_22355"/>
<dbReference type="Pfam" id="PF00072">
    <property type="entry name" value="Response_reg"/>
    <property type="match status" value="1"/>
</dbReference>
<evidence type="ECO:0000259" key="2">
    <source>
        <dbReference type="PROSITE" id="PS50110"/>
    </source>
</evidence>
<evidence type="ECO:0000259" key="3">
    <source>
        <dbReference type="PROSITE" id="PS50930"/>
    </source>
</evidence>
<evidence type="ECO:0000313" key="4">
    <source>
        <dbReference type="EMBL" id="ATP59012.1"/>
    </source>
</evidence>
<dbReference type="PROSITE" id="PS50110">
    <property type="entry name" value="RESPONSE_REGULATORY"/>
    <property type="match status" value="1"/>
</dbReference>
<keyword evidence="1" id="KW-0597">Phosphoprotein</keyword>
<dbReference type="PROSITE" id="PS50930">
    <property type="entry name" value="HTH_LYTTR"/>
    <property type="match status" value="1"/>
</dbReference>
<dbReference type="InterPro" id="IPR007492">
    <property type="entry name" value="LytTR_DNA-bd_dom"/>
</dbReference>
<dbReference type="GO" id="GO:0000156">
    <property type="term" value="F:phosphorelay response regulator activity"/>
    <property type="evidence" value="ECO:0007669"/>
    <property type="project" value="InterPro"/>
</dbReference>
<dbReference type="Gene3D" id="3.40.50.2300">
    <property type="match status" value="1"/>
</dbReference>
<evidence type="ECO:0000256" key="1">
    <source>
        <dbReference type="PROSITE-ProRule" id="PRU00169"/>
    </source>
</evidence>
<proteinExistence type="predicted"/>
<feature type="domain" description="Response regulatory" evidence="2">
    <location>
        <begin position="4"/>
        <end position="115"/>
    </location>
</feature>
<feature type="domain" description="HTH LytTR-type" evidence="3">
    <location>
        <begin position="133"/>
        <end position="232"/>
    </location>
</feature>
<dbReference type="PANTHER" id="PTHR37299">
    <property type="entry name" value="TRANSCRIPTIONAL REGULATOR-RELATED"/>
    <property type="match status" value="1"/>
</dbReference>
<dbReference type="Gene3D" id="2.40.50.1020">
    <property type="entry name" value="LytTr DNA-binding domain"/>
    <property type="match status" value="1"/>
</dbReference>
<feature type="modified residue" description="4-aspartylphosphate" evidence="1">
    <location>
        <position position="55"/>
    </location>
</feature>
<dbReference type="InterPro" id="IPR011006">
    <property type="entry name" value="CheY-like_superfamily"/>
</dbReference>
<protein>
    <submittedName>
        <fullName evidence="4">DNA-binding response regulator</fullName>
    </submittedName>
</protein>
<evidence type="ECO:0000313" key="5">
    <source>
        <dbReference type="Proteomes" id="UP000223749"/>
    </source>
</evidence>
<dbReference type="Pfam" id="PF04397">
    <property type="entry name" value="LytTR"/>
    <property type="match status" value="1"/>
</dbReference>
<name>A0A2D1UBK6_9SPHI</name>
<sequence>MSLTCVAIDDEPLALELVRSYVTRMPEVKLVGTFEDAISGIEFLSRKHPDLIFLDINMPDISGLDLAKALKERPMIIFTTAHKQFAYDGFELEAVDYLLKPIDFDRFSKAVYKAIDLKRYRENVYSTQEESFIYVHSEYRMIKIVLKEVEYIESMEDYIKIHLTNDKPVLTLMSLKKILEVLPEQQFKRIHRSYIVPVFKVRSVQNKKIQLSTVVLPIGESYAEQVKQWLGIKTL</sequence>
<gene>
    <name evidence="4" type="ORF">CPT03_22355</name>
</gene>
<dbReference type="GO" id="GO:0003677">
    <property type="term" value="F:DNA binding"/>
    <property type="evidence" value="ECO:0007669"/>
    <property type="project" value="UniProtKB-KW"/>
</dbReference>
<keyword evidence="5" id="KW-1185">Reference proteome</keyword>
<dbReference type="Proteomes" id="UP000223749">
    <property type="component" value="Chromosome"/>
</dbReference>
<dbReference type="PANTHER" id="PTHR37299:SF1">
    <property type="entry name" value="STAGE 0 SPORULATION PROTEIN A HOMOLOG"/>
    <property type="match status" value="1"/>
</dbReference>
<dbReference type="RefSeq" id="WP_099440884.1">
    <property type="nucleotide sequence ID" value="NZ_CP024091.1"/>
</dbReference>
<dbReference type="InterPro" id="IPR046947">
    <property type="entry name" value="LytR-like"/>
</dbReference>
<organism evidence="4 5">
    <name type="scientific">Pedobacter ginsengisoli</name>
    <dbReference type="NCBI Taxonomy" id="363852"/>
    <lineage>
        <taxon>Bacteria</taxon>
        <taxon>Pseudomonadati</taxon>
        <taxon>Bacteroidota</taxon>
        <taxon>Sphingobacteriia</taxon>
        <taxon>Sphingobacteriales</taxon>
        <taxon>Sphingobacteriaceae</taxon>
        <taxon>Pedobacter</taxon>
    </lineage>
</organism>
<accession>A0A2D1UBK6</accession>
<dbReference type="SMART" id="SM00448">
    <property type="entry name" value="REC"/>
    <property type="match status" value="1"/>
</dbReference>
<dbReference type="OrthoDB" id="9787344at2"/>
<dbReference type="SMART" id="SM00850">
    <property type="entry name" value="LytTR"/>
    <property type="match status" value="1"/>
</dbReference>